<feature type="non-terminal residue" evidence="2">
    <location>
        <position position="1"/>
    </location>
</feature>
<dbReference type="EMBL" id="PYWC01000019">
    <property type="protein sequence ID" value="PWW77912.1"/>
    <property type="molecule type" value="Genomic_DNA"/>
</dbReference>
<evidence type="ECO:0000313" key="2">
    <source>
        <dbReference type="EMBL" id="PWW77912.1"/>
    </source>
</evidence>
<dbReference type="AlphaFoldDB" id="A0A317SU57"/>
<sequence length="80" mass="9165">KGTGILGGIKTGGIGIGTEMGMAKEKEATRRNWTRKQRLRGNDYLISRKETNSQNASRRRTKRRPRSWLKTGHLRKRVNS</sequence>
<dbReference type="Proteomes" id="UP000246991">
    <property type="component" value="Unassembled WGS sequence"/>
</dbReference>
<comment type="caution">
    <text evidence="2">The sequence shown here is derived from an EMBL/GenBank/DDBJ whole genome shotgun (WGS) entry which is preliminary data.</text>
</comment>
<organism evidence="2 3">
    <name type="scientific">Tuber magnatum</name>
    <name type="common">white Piedmont truffle</name>
    <dbReference type="NCBI Taxonomy" id="42249"/>
    <lineage>
        <taxon>Eukaryota</taxon>
        <taxon>Fungi</taxon>
        <taxon>Dikarya</taxon>
        <taxon>Ascomycota</taxon>
        <taxon>Pezizomycotina</taxon>
        <taxon>Pezizomycetes</taxon>
        <taxon>Pezizales</taxon>
        <taxon>Tuberaceae</taxon>
        <taxon>Tuber</taxon>
    </lineage>
</organism>
<name>A0A317SU57_9PEZI</name>
<feature type="compositionally biased region" description="Basic residues" evidence="1">
    <location>
        <begin position="57"/>
        <end position="80"/>
    </location>
</feature>
<accession>A0A317SU57</accession>
<evidence type="ECO:0000256" key="1">
    <source>
        <dbReference type="SAM" id="MobiDB-lite"/>
    </source>
</evidence>
<keyword evidence="3" id="KW-1185">Reference proteome</keyword>
<reference evidence="2 3" key="1">
    <citation type="submission" date="2018-03" db="EMBL/GenBank/DDBJ databases">
        <title>Genomes of Pezizomycetes fungi and the evolution of truffles.</title>
        <authorList>
            <person name="Murat C."/>
            <person name="Payen T."/>
            <person name="Noel B."/>
            <person name="Kuo A."/>
            <person name="Martin F.M."/>
        </authorList>
    </citation>
    <scope>NUCLEOTIDE SEQUENCE [LARGE SCALE GENOMIC DNA]</scope>
    <source>
        <strain evidence="2">091103-1</strain>
    </source>
</reference>
<proteinExistence type="predicted"/>
<protein>
    <submittedName>
        <fullName evidence="2">Uncharacterized protein</fullName>
    </submittedName>
</protein>
<evidence type="ECO:0000313" key="3">
    <source>
        <dbReference type="Proteomes" id="UP000246991"/>
    </source>
</evidence>
<feature type="region of interest" description="Disordered" evidence="1">
    <location>
        <begin position="20"/>
        <end position="80"/>
    </location>
</feature>
<dbReference type="OrthoDB" id="10360334at2759"/>
<gene>
    <name evidence="2" type="ORF">C7212DRAFT_176413</name>
</gene>